<dbReference type="PROSITE" id="PS50095">
    <property type="entry name" value="PLAT"/>
    <property type="match status" value="1"/>
</dbReference>
<dbReference type="InterPro" id="IPR036392">
    <property type="entry name" value="PLAT/LH2_dom_sf"/>
</dbReference>
<dbReference type="InterPro" id="IPR034035">
    <property type="entry name" value="Astacin-like_dom"/>
</dbReference>
<evidence type="ECO:0000256" key="6">
    <source>
        <dbReference type="PROSITE-ProRule" id="PRU00152"/>
    </source>
</evidence>
<dbReference type="EC" id="3.4.24.-" evidence="8"/>
<protein>
    <recommendedName>
        <fullName evidence="8">Metalloendopeptidase</fullName>
        <ecNumber evidence="8">3.4.24.-</ecNumber>
    </recommendedName>
</protein>
<keyword evidence="2 7" id="KW-0479">Metal-binding</keyword>
<dbReference type="PRINTS" id="PR00480">
    <property type="entry name" value="ASTACIN"/>
</dbReference>
<dbReference type="GO" id="GO:0008270">
    <property type="term" value="F:zinc ion binding"/>
    <property type="evidence" value="ECO:0007669"/>
    <property type="project" value="UniProtKB-UniRule"/>
</dbReference>
<feature type="domain" description="Peptidase M12A" evidence="10">
    <location>
        <begin position="55"/>
        <end position="260"/>
    </location>
</feature>
<dbReference type="GO" id="GO:0006508">
    <property type="term" value="P:proteolysis"/>
    <property type="evidence" value="ECO:0007669"/>
    <property type="project" value="UniProtKB-KW"/>
</dbReference>
<keyword evidence="5 7" id="KW-0482">Metalloprotease</keyword>
<comment type="caution">
    <text evidence="6">Lacks conserved residue(s) required for the propagation of feature annotation.</text>
</comment>
<dbReference type="GO" id="GO:0004222">
    <property type="term" value="F:metalloendopeptidase activity"/>
    <property type="evidence" value="ECO:0007669"/>
    <property type="project" value="UniProtKB-UniRule"/>
</dbReference>
<accession>A0A7G7WYT9</accession>
<dbReference type="Pfam" id="PF01400">
    <property type="entry name" value="Astacin"/>
    <property type="match status" value="1"/>
</dbReference>
<dbReference type="Pfam" id="PF01477">
    <property type="entry name" value="PLAT"/>
    <property type="match status" value="1"/>
</dbReference>
<reference evidence="11" key="1">
    <citation type="journal article" date="2020" name="Mar. Drugs">
        <title>Transcriptomic Analysis of Four Cerianthid (Cnidaria, Ceriantharia) Venoms.</title>
        <authorList>
            <person name="Klompen A.M.L."/>
            <person name="Macrander J."/>
            <person name="Reitzel A.M."/>
            <person name="Stampar S.N."/>
        </authorList>
    </citation>
    <scope>NUCLEOTIDE SEQUENCE</scope>
</reference>
<evidence type="ECO:0000256" key="8">
    <source>
        <dbReference type="RuleBase" id="RU361183"/>
    </source>
</evidence>
<dbReference type="AlphaFoldDB" id="A0A7G7WYT9"/>
<dbReference type="SUPFAM" id="SSF55486">
    <property type="entry name" value="Metalloproteases ('zincins'), catalytic domain"/>
    <property type="match status" value="1"/>
</dbReference>
<keyword evidence="1 7" id="KW-0645">Protease</keyword>
<dbReference type="InterPro" id="IPR001506">
    <property type="entry name" value="Peptidase_M12A"/>
</dbReference>
<evidence type="ECO:0000256" key="5">
    <source>
        <dbReference type="ARBA" id="ARBA00023049"/>
    </source>
</evidence>
<dbReference type="InterPro" id="IPR001024">
    <property type="entry name" value="PLAT/LH2_dom"/>
</dbReference>
<dbReference type="PROSITE" id="PS51864">
    <property type="entry name" value="ASTACIN"/>
    <property type="match status" value="1"/>
</dbReference>
<dbReference type="SMART" id="SM00235">
    <property type="entry name" value="ZnMc"/>
    <property type="match status" value="1"/>
</dbReference>
<dbReference type="PANTHER" id="PTHR10127:SF780">
    <property type="entry name" value="METALLOENDOPEPTIDASE"/>
    <property type="match status" value="1"/>
</dbReference>
<sequence length="384" mass="44230">MARYTLFIFLTFLSTTQISCKPYKSHKKEVFERDMRLTAEQQDALFSSKKNIKRNVILDQYLWPSTTKDGQHIVEVPYQFASNVKSSVKDTFKKVVNAFNRLSCIRLVPRKGDEDCLLIESENTDCDSWVGHVGGEQPVNLGYGCQTVGHGIHEVLHAVGFYHEQSRPDRDDFVKIYWENIQEGFEDEFRKYSSNEGRTGSALRKIPYDTHSIMHYINTAFSKNGGRTIEDIQDPSENVGQLHFFSANDLFKLNTVYDCSEDYRHAKTYKIIVETSNDWWSGTDARVFVEVFKIQSGARTDSGEIELKEGQFESGDVDVEMLLLPDLTPIGEIIVWHSNEGMGASWKLYKVVIEDTKTHQRYTFIYDGWFEGDASENRKILKPN</sequence>
<evidence type="ECO:0000256" key="3">
    <source>
        <dbReference type="ARBA" id="ARBA00022801"/>
    </source>
</evidence>
<evidence type="ECO:0000259" key="9">
    <source>
        <dbReference type="PROSITE" id="PS50095"/>
    </source>
</evidence>
<evidence type="ECO:0000259" key="10">
    <source>
        <dbReference type="PROSITE" id="PS51864"/>
    </source>
</evidence>
<name>A0A7G7WYT9_9CNID</name>
<dbReference type="EMBL" id="MT747494">
    <property type="protein sequence ID" value="QNH72428.1"/>
    <property type="molecule type" value="mRNA"/>
</dbReference>
<feature type="active site" evidence="7">
    <location>
        <position position="154"/>
    </location>
</feature>
<dbReference type="CDD" id="cd04280">
    <property type="entry name" value="ZnMc_astacin_like"/>
    <property type="match status" value="1"/>
</dbReference>
<keyword evidence="4 7" id="KW-0862">Zinc</keyword>
<dbReference type="PANTHER" id="PTHR10127">
    <property type="entry name" value="DISCOIDIN, CUB, EGF, LAMININ , AND ZINC METALLOPROTEASE DOMAIN CONTAINING"/>
    <property type="match status" value="1"/>
</dbReference>
<evidence type="ECO:0000313" key="11">
    <source>
        <dbReference type="EMBL" id="QNH72428.1"/>
    </source>
</evidence>
<feature type="chain" id="PRO_5029037055" description="Metalloendopeptidase" evidence="8">
    <location>
        <begin position="21"/>
        <end position="384"/>
    </location>
</feature>
<evidence type="ECO:0000256" key="7">
    <source>
        <dbReference type="PROSITE-ProRule" id="PRU01211"/>
    </source>
</evidence>
<reference evidence="11" key="2">
    <citation type="submission" date="2020-07" db="EMBL/GenBank/DDBJ databases">
        <authorList>
            <person name="Klompen A.L."/>
            <person name="Macrander J."/>
            <person name="Reitzel A.M."/>
            <person name="Stampar S.N."/>
        </authorList>
    </citation>
    <scope>NUCLEOTIDE SEQUENCE</scope>
</reference>
<keyword evidence="7" id="KW-1015">Disulfide bond</keyword>
<feature type="binding site" evidence="7">
    <location>
        <position position="153"/>
    </location>
    <ligand>
        <name>Zn(2+)</name>
        <dbReference type="ChEBI" id="CHEBI:29105"/>
        <note>catalytic</note>
    </ligand>
</feature>
<feature type="binding site" evidence="7">
    <location>
        <position position="163"/>
    </location>
    <ligand>
        <name>Zn(2+)</name>
        <dbReference type="ChEBI" id="CHEBI:29105"/>
        <note>catalytic</note>
    </ligand>
</feature>
<evidence type="ECO:0000256" key="4">
    <source>
        <dbReference type="ARBA" id="ARBA00022833"/>
    </source>
</evidence>
<feature type="binding site" evidence="7">
    <location>
        <position position="157"/>
    </location>
    <ligand>
        <name>Zn(2+)</name>
        <dbReference type="ChEBI" id="CHEBI:29105"/>
        <note>catalytic</note>
    </ligand>
</feature>
<dbReference type="InterPro" id="IPR006026">
    <property type="entry name" value="Peptidase_Metallo"/>
</dbReference>
<dbReference type="Gene3D" id="2.60.60.20">
    <property type="entry name" value="PLAT/LH2 domain"/>
    <property type="match status" value="1"/>
</dbReference>
<dbReference type="InterPro" id="IPR024079">
    <property type="entry name" value="MetalloPept_cat_dom_sf"/>
</dbReference>
<dbReference type="SUPFAM" id="SSF49723">
    <property type="entry name" value="Lipase/lipooxygenase domain (PLAT/LH2 domain)"/>
    <property type="match status" value="1"/>
</dbReference>
<proteinExistence type="evidence at transcript level"/>
<evidence type="ECO:0000256" key="1">
    <source>
        <dbReference type="ARBA" id="ARBA00022670"/>
    </source>
</evidence>
<organism evidence="11">
    <name type="scientific">Pachycerianthus maua</name>
    <dbReference type="NCBI Taxonomy" id="2736681"/>
    <lineage>
        <taxon>Eukaryota</taxon>
        <taxon>Metazoa</taxon>
        <taxon>Cnidaria</taxon>
        <taxon>Anthozoa</taxon>
        <taxon>Ceriantharia</taxon>
        <taxon>Spirularia</taxon>
        <taxon>Cerianthidae</taxon>
        <taxon>Pachycerianthus</taxon>
    </lineage>
</organism>
<feature type="signal peptide" evidence="8">
    <location>
        <begin position="1"/>
        <end position="20"/>
    </location>
</feature>
<evidence type="ECO:0000256" key="2">
    <source>
        <dbReference type="ARBA" id="ARBA00022723"/>
    </source>
</evidence>
<dbReference type="Gene3D" id="3.40.390.10">
    <property type="entry name" value="Collagenase (Catalytic Domain)"/>
    <property type="match status" value="1"/>
</dbReference>
<keyword evidence="8" id="KW-0732">Signal</keyword>
<feature type="domain" description="PLAT" evidence="9">
    <location>
        <begin position="267"/>
        <end position="384"/>
    </location>
</feature>
<feature type="disulfide bond" evidence="7">
    <location>
        <begin position="104"/>
        <end position="259"/>
    </location>
</feature>
<comment type="cofactor">
    <cofactor evidence="7 8">
        <name>Zn(2+)</name>
        <dbReference type="ChEBI" id="CHEBI:29105"/>
    </cofactor>
    <text evidence="7 8">Binds 1 zinc ion per subunit.</text>
</comment>
<keyword evidence="3 7" id="KW-0378">Hydrolase</keyword>